<reference evidence="5 6" key="1">
    <citation type="submission" date="2024-09" db="EMBL/GenBank/DDBJ databases">
        <title>Nodulacao em especies de Leguminosae Basais da Amazonia e Caracterizacao dos Rizobios e Bacterias Associadas aos Nodulos.</title>
        <authorList>
            <person name="Jambeiro I.C.A."/>
            <person name="Lopes I.S."/>
            <person name="Aguiar E.R.G.R."/>
            <person name="Santos A.F.J."/>
            <person name="Dos Santos J.M.F."/>
            <person name="Gross E."/>
        </authorList>
    </citation>
    <scope>NUCLEOTIDE SEQUENCE [LARGE SCALE GENOMIC DNA]</scope>
    <source>
        <strain evidence="5 6">BRUESC1165</strain>
    </source>
</reference>
<evidence type="ECO:0000259" key="4">
    <source>
        <dbReference type="PROSITE" id="PS01124"/>
    </source>
</evidence>
<keyword evidence="1" id="KW-0805">Transcription regulation</keyword>
<protein>
    <submittedName>
        <fullName evidence="5">AraC family transcriptional regulator</fullName>
    </submittedName>
</protein>
<keyword evidence="2" id="KW-0238">DNA-binding</keyword>
<dbReference type="PROSITE" id="PS01124">
    <property type="entry name" value="HTH_ARAC_FAMILY_2"/>
    <property type="match status" value="1"/>
</dbReference>
<dbReference type="InterPro" id="IPR050204">
    <property type="entry name" value="AraC_XylS_family_regulators"/>
</dbReference>
<dbReference type="EMBL" id="JBHOMY010000016">
    <property type="protein sequence ID" value="MFC1456489.1"/>
    <property type="molecule type" value="Genomic_DNA"/>
</dbReference>
<sequence>MARGQFQVVVSGVAGVLAVEAETAHAFPRHSHEQFGFGLIERGAQRSLSGRGMVEAGAGDLITVNPGEVHDGAPIGAAGRAWRMLYLDPALIIDAAYDANEGRRRTCEFVRPVLREEALTSTFRSLYGALTAPGTAGSDLLRDEALAVLVDRLVCEQPLEISPAVPAAIRIAQEVIDDDPTAPVILSELARASGLSRFQVVRGFSRAFGLTPHAYLVQRRIDLARQLIKGGAALADAAAASGFADQSHMTRHFVRRFGFSPGALLTARP</sequence>
<dbReference type="SUPFAM" id="SSF46689">
    <property type="entry name" value="Homeodomain-like"/>
    <property type="match status" value="2"/>
</dbReference>
<keyword evidence="6" id="KW-1185">Reference proteome</keyword>
<evidence type="ECO:0000256" key="1">
    <source>
        <dbReference type="ARBA" id="ARBA00023015"/>
    </source>
</evidence>
<dbReference type="Proteomes" id="UP001593940">
    <property type="component" value="Unassembled WGS sequence"/>
</dbReference>
<name>A0ABV6Y5E9_9HYPH</name>
<feature type="domain" description="HTH araC/xylS-type" evidence="4">
    <location>
        <begin position="170"/>
        <end position="267"/>
    </location>
</feature>
<dbReference type="InterPro" id="IPR037923">
    <property type="entry name" value="HTH-like"/>
</dbReference>
<dbReference type="PANTHER" id="PTHR46796:SF2">
    <property type="entry name" value="TRANSCRIPTIONAL REGULATORY PROTEIN"/>
    <property type="match status" value="1"/>
</dbReference>
<comment type="caution">
    <text evidence="5">The sequence shown here is derived from an EMBL/GenBank/DDBJ whole genome shotgun (WGS) entry which is preliminary data.</text>
</comment>
<dbReference type="Pfam" id="PF12833">
    <property type="entry name" value="HTH_18"/>
    <property type="match status" value="1"/>
</dbReference>
<dbReference type="InterPro" id="IPR003313">
    <property type="entry name" value="AraC-bd"/>
</dbReference>
<gene>
    <name evidence="5" type="ORF">ACETIH_07100</name>
</gene>
<accession>A0ABV6Y5E9</accession>
<evidence type="ECO:0000313" key="5">
    <source>
        <dbReference type="EMBL" id="MFC1456489.1"/>
    </source>
</evidence>
<evidence type="ECO:0000313" key="6">
    <source>
        <dbReference type="Proteomes" id="UP001593940"/>
    </source>
</evidence>
<organism evidence="5 6">
    <name type="scientific">Microvirga arabica</name>
    <dbReference type="NCBI Taxonomy" id="1128671"/>
    <lineage>
        <taxon>Bacteria</taxon>
        <taxon>Pseudomonadati</taxon>
        <taxon>Pseudomonadota</taxon>
        <taxon>Alphaproteobacteria</taxon>
        <taxon>Hyphomicrobiales</taxon>
        <taxon>Methylobacteriaceae</taxon>
        <taxon>Microvirga</taxon>
    </lineage>
</organism>
<dbReference type="RefSeq" id="WP_377029238.1">
    <property type="nucleotide sequence ID" value="NZ_JBHOMY010000016.1"/>
</dbReference>
<dbReference type="Pfam" id="PF02311">
    <property type="entry name" value="AraC_binding"/>
    <property type="match status" value="1"/>
</dbReference>
<dbReference type="Gene3D" id="1.10.10.60">
    <property type="entry name" value="Homeodomain-like"/>
    <property type="match status" value="1"/>
</dbReference>
<proteinExistence type="predicted"/>
<dbReference type="SMART" id="SM00342">
    <property type="entry name" value="HTH_ARAC"/>
    <property type="match status" value="1"/>
</dbReference>
<dbReference type="InterPro" id="IPR018060">
    <property type="entry name" value="HTH_AraC"/>
</dbReference>
<dbReference type="PANTHER" id="PTHR46796">
    <property type="entry name" value="HTH-TYPE TRANSCRIPTIONAL ACTIVATOR RHAS-RELATED"/>
    <property type="match status" value="1"/>
</dbReference>
<keyword evidence="3" id="KW-0804">Transcription</keyword>
<evidence type="ECO:0000256" key="2">
    <source>
        <dbReference type="ARBA" id="ARBA00023125"/>
    </source>
</evidence>
<evidence type="ECO:0000256" key="3">
    <source>
        <dbReference type="ARBA" id="ARBA00023163"/>
    </source>
</evidence>
<dbReference type="InterPro" id="IPR009057">
    <property type="entry name" value="Homeodomain-like_sf"/>
</dbReference>
<dbReference type="SUPFAM" id="SSF51215">
    <property type="entry name" value="Regulatory protein AraC"/>
    <property type="match status" value="1"/>
</dbReference>